<proteinExistence type="predicted"/>
<name>A0A8J2VGN3_9BACL</name>
<dbReference type="PANTHER" id="PTHR12110">
    <property type="entry name" value="HYDROXYPYRUVATE ISOMERASE"/>
    <property type="match status" value="1"/>
</dbReference>
<evidence type="ECO:0000259" key="1">
    <source>
        <dbReference type="Pfam" id="PF01261"/>
    </source>
</evidence>
<gene>
    <name evidence="2" type="ORF">GCM10011571_07380</name>
</gene>
<evidence type="ECO:0000313" key="2">
    <source>
        <dbReference type="EMBL" id="GGE08592.1"/>
    </source>
</evidence>
<reference evidence="2" key="1">
    <citation type="journal article" date="2014" name="Int. J. Syst. Evol. Microbiol.">
        <title>Complete genome sequence of Corynebacterium casei LMG S-19264T (=DSM 44701T), isolated from a smear-ripened cheese.</title>
        <authorList>
            <consortium name="US DOE Joint Genome Institute (JGI-PGF)"/>
            <person name="Walter F."/>
            <person name="Albersmeier A."/>
            <person name="Kalinowski J."/>
            <person name="Ruckert C."/>
        </authorList>
    </citation>
    <scope>NUCLEOTIDE SEQUENCE</scope>
    <source>
        <strain evidence="2">CGMCC 1.15179</strain>
    </source>
</reference>
<dbReference type="InterPro" id="IPR013022">
    <property type="entry name" value="Xyl_isomerase-like_TIM-brl"/>
</dbReference>
<dbReference type="Pfam" id="PF01261">
    <property type="entry name" value="AP_endonuc_2"/>
    <property type="match status" value="1"/>
</dbReference>
<keyword evidence="3" id="KW-1185">Reference proteome</keyword>
<comment type="caution">
    <text evidence="2">The sequence shown here is derived from an EMBL/GenBank/DDBJ whole genome shotgun (WGS) entry which is preliminary data.</text>
</comment>
<dbReference type="Proteomes" id="UP000625210">
    <property type="component" value="Unassembled WGS sequence"/>
</dbReference>
<dbReference type="GO" id="GO:0016853">
    <property type="term" value="F:isomerase activity"/>
    <property type="evidence" value="ECO:0007669"/>
    <property type="project" value="UniProtKB-KW"/>
</dbReference>
<dbReference type="PANTHER" id="PTHR12110:SF41">
    <property type="entry name" value="INOSOSE DEHYDRATASE"/>
    <property type="match status" value="1"/>
</dbReference>
<dbReference type="Gene3D" id="3.20.20.150">
    <property type="entry name" value="Divalent-metal-dependent TIM barrel enzymes"/>
    <property type="match status" value="1"/>
</dbReference>
<evidence type="ECO:0000313" key="3">
    <source>
        <dbReference type="Proteomes" id="UP000625210"/>
    </source>
</evidence>
<feature type="domain" description="Xylose isomerase-like TIM barrel" evidence="1">
    <location>
        <begin position="25"/>
        <end position="249"/>
    </location>
</feature>
<organism evidence="2 3">
    <name type="scientific">Marinithermofilum abyssi</name>
    <dbReference type="NCBI Taxonomy" id="1571185"/>
    <lineage>
        <taxon>Bacteria</taxon>
        <taxon>Bacillati</taxon>
        <taxon>Bacillota</taxon>
        <taxon>Bacilli</taxon>
        <taxon>Bacillales</taxon>
        <taxon>Thermoactinomycetaceae</taxon>
        <taxon>Marinithermofilum</taxon>
    </lineage>
</organism>
<dbReference type="SUPFAM" id="SSF51658">
    <property type="entry name" value="Xylose isomerase-like"/>
    <property type="match status" value="1"/>
</dbReference>
<reference evidence="2" key="2">
    <citation type="submission" date="2020-09" db="EMBL/GenBank/DDBJ databases">
        <authorList>
            <person name="Sun Q."/>
            <person name="Zhou Y."/>
        </authorList>
    </citation>
    <scope>NUCLEOTIDE SEQUENCE</scope>
    <source>
        <strain evidence="2">CGMCC 1.15179</strain>
    </source>
</reference>
<dbReference type="AlphaFoldDB" id="A0A8J2VGN3"/>
<dbReference type="EMBL" id="BMHQ01000002">
    <property type="protein sequence ID" value="GGE08592.1"/>
    <property type="molecule type" value="Genomic_DNA"/>
</dbReference>
<dbReference type="InterPro" id="IPR050312">
    <property type="entry name" value="IolE/XylAMocC-like"/>
</dbReference>
<protein>
    <submittedName>
        <fullName evidence="2">Sugar phosphate isomerase</fullName>
    </submittedName>
</protein>
<accession>A0A8J2VGN3</accession>
<sequence length="253" mass="28746">MTYRLGIQLYSVKEAAEADLLDTIRRVGKMGYDGVEFAGFFGHAVSDIRRVMREAGVQAAGSHVPYDQLKSSRLMEILDDHRELGCSLVICPYLEEHQRRKASDYRLVAAELNRIGEACNQAGITFGYHHHDFELADQGGITGLEILMEETHPQWVKLELDVFWAVYMGRSPLQLLEKYGNRITAIHMKDLTQMEGQKISTEIGRGEIDPAEIVEAAQSLAIPWVIVEQEHFEQDPMMAAQENARRMRPLMSR</sequence>
<keyword evidence="2" id="KW-0413">Isomerase</keyword>
<dbReference type="InterPro" id="IPR036237">
    <property type="entry name" value="Xyl_isomerase-like_sf"/>
</dbReference>
<dbReference type="RefSeq" id="WP_188646544.1">
    <property type="nucleotide sequence ID" value="NZ_BMHQ01000002.1"/>
</dbReference>